<protein>
    <submittedName>
        <fullName evidence="4">Peptide/nickel transport system substrate-binding protein</fullName>
    </submittedName>
</protein>
<dbReference type="InterPro" id="IPR030678">
    <property type="entry name" value="Peptide/Ni-bd"/>
</dbReference>
<evidence type="ECO:0000256" key="2">
    <source>
        <dbReference type="SAM" id="SignalP"/>
    </source>
</evidence>
<dbReference type="Gene3D" id="3.10.105.10">
    <property type="entry name" value="Dipeptide-binding Protein, Domain 3"/>
    <property type="match status" value="1"/>
</dbReference>
<dbReference type="InterPro" id="IPR039424">
    <property type="entry name" value="SBP_5"/>
</dbReference>
<dbReference type="SUPFAM" id="SSF53850">
    <property type="entry name" value="Periplasmic binding protein-like II"/>
    <property type="match status" value="1"/>
</dbReference>
<dbReference type="GO" id="GO:0043190">
    <property type="term" value="C:ATP-binding cassette (ABC) transporter complex"/>
    <property type="evidence" value="ECO:0007669"/>
    <property type="project" value="InterPro"/>
</dbReference>
<feature type="domain" description="Solute-binding protein family 5" evidence="3">
    <location>
        <begin position="76"/>
        <end position="401"/>
    </location>
</feature>
<dbReference type="InterPro" id="IPR000914">
    <property type="entry name" value="SBP_5_dom"/>
</dbReference>
<dbReference type="Gene3D" id="3.40.190.10">
    <property type="entry name" value="Periplasmic binding protein-like II"/>
    <property type="match status" value="1"/>
</dbReference>
<dbReference type="AlphaFoldDB" id="A0A1W1UVT5"/>
<sequence>MTHTHTVRTRLLTLSAALLLATPAQAVPDLNATVNVGLVLEPTNLDIRNTAGIALDQVLIDNVYQGLVSRTQDGRIVPGLASRYSVSEDGLTYTFNIRNGVTFHSGKPFTVNDVVWSLNQVRTTPTLRGNADLKNVQSITSPNATTVVLRLKKPDAALLWNLSGRAGLVLEQAATNALTTTANGTGPYKLSSWKQGDSLTLVRNDAYWGKKAQVARVVFKYIPDGTAAVNATLSGDLDVQTAVDSNLLDKIRANRNFTVVTGRTTDKYTLAFNNARAPLNDLRVRQAIRQAIDHKAIIAVLNGYGVQQGGPIAAGDPGYASLTGIDSYNPVRARNLLAQAGQKNLTLTLTIPSFYGTTVSDVLTTQLAKVGITLKVKQVEFAAWLKDVYTNKDYDLSYVDHAEARDFSNWANPQYYFNYNNAKVQALYAQALSSTTERGSAAKLAEAAKLVAQDAPADWLYTAKTITAIRKSITGVPTNFTSARLNLAGLTVNR</sequence>
<dbReference type="OrthoDB" id="9772924at2"/>
<evidence type="ECO:0000259" key="3">
    <source>
        <dbReference type="Pfam" id="PF00496"/>
    </source>
</evidence>
<dbReference type="EMBL" id="FWWU01000008">
    <property type="protein sequence ID" value="SMB85265.1"/>
    <property type="molecule type" value="Genomic_DNA"/>
</dbReference>
<dbReference type="Pfam" id="PF00496">
    <property type="entry name" value="SBP_bac_5"/>
    <property type="match status" value="1"/>
</dbReference>
<evidence type="ECO:0000313" key="5">
    <source>
        <dbReference type="Proteomes" id="UP000192582"/>
    </source>
</evidence>
<name>A0A1W1UVT5_9DEIO</name>
<proteinExistence type="predicted"/>
<dbReference type="CDD" id="cd08494">
    <property type="entry name" value="PBP2_NikA_DppA_OppA_like_6"/>
    <property type="match status" value="1"/>
</dbReference>
<accession>A0A1W1UVT5</accession>
<reference evidence="4 5" key="1">
    <citation type="submission" date="2017-04" db="EMBL/GenBank/DDBJ databases">
        <authorList>
            <person name="Afonso C.L."/>
            <person name="Miller P.J."/>
            <person name="Scott M.A."/>
            <person name="Spackman E."/>
            <person name="Goraichik I."/>
            <person name="Dimitrov K.M."/>
            <person name="Suarez D.L."/>
            <person name="Swayne D.E."/>
        </authorList>
    </citation>
    <scope>NUCLEOTIDE SEQUENCE [LARGE SCALE GENOMIC DNA]</scope>
    <source>
        <strain evidence="4 5">KR-140</strain>
    </source>
</reference>
<dbReference type="PANTHER" id="PTHR30290">
    <property type="entry name" value="PERIPLASMIC BINDING COMPONENT OF ABC TRANSPORTER"/>
    <property type="match status" value="1"/>
</dbReference>
<keyword evidence="1 2" id="KW-0732">Signal</keyword>
<dbReference type="GO" id="GO:0042597">
    <property type="term" value="C:periplasmic space"/>
    <property type="evidence" value="ECO:0007669"/>
    <property type="project" value="UniProtKB-ARBA"/>
</dbReference>
<dbReference type="PIRSF" id="PIRSF002741">
    <property type="entry name" value="MppA"/>
    <property type="match status" value="1"/>
</dbReference>
<keyword evidence="5" id="KW-1185">Reference proteome</keyword>
<gene>
    <name evidence="4" type="ORF">SAMN00790413_03334</name>
</gene>
<dbReference type="Proteomes" id="UP000192582">
    <property type="component" value="Unassembled WGS sequence"/>
</dbReference>
<evidence type="ECO:0000313" key="4">
    <source>
        <dbReference type="EMBL" id="SMB85265.1"/>
    </source>
</evidence>
<feature type="signal peptide" evidence="2">
    <location>
        <begin position="1"/>
        <end position="26"/>
    </location>
</feature>
<dbReference type="PANTHER" id="PTHR30290:SF38">
    <property type="entry name" value="D,D-DIPEPTIDE-BINDING PERIPLASMIC PROTEIN DDPA-RELATED"/>
    <property type="match status" value="1"/>
</dbReference>
<dbReference type="Gene3D" id="3.90.76.10">
    <property type="entry name" value="Dipeptide-binding Protein, Domain 1"/>
    <property type="match status" value="1"/>
</dbReference>
<dbReference type="RefSeq" id="WP_084047283.1">
    <property type="nucleotide sequence ID" value="NZ_FWWU01000008.1"/>
</dbReference>
<dbReference type="GO" id="GO:0015833">
    <property type="term" value="P:peptide transport"/>
    <property type="evidence" value="ECO:0007669"/>
    <property type="project" value="TreeGrafter"/>
</dbReference>
<feature type="chain" id="PRO_5012912950" evidence="2">
    <location>
        <begin position="27"/>
        <end position="494"/>
    </location>
</feature>
<organism evidence="4 5">
    <name type="scientific">Deinococcus hopiensis KR-140</name>
    <dbReference type="NCBI Taxonomy" id="695939"/>
    <lineage>
        <taxon>Bacteria</taxon>
        <taxon>Thermotogati</taxon>
        <taxon>Deinococcota</taxon>
        <taxon>Deinococci</taxon>
        <taxon>Deinococcales</taxon>
        <taxon>Deinococcaceae</taxon>
        <taxon>Deinococcus</taxon>
    </lineage>
</organism>
<dbReference type="STRING" id="695939.SAMN00790413_03334"/>
<dbReference type="GO" id="GO:1904680">
    <property type="term" value="F:peptide transmembrane transporter activity"/>
    <property type="evidence" value="ECO:0007669"/>
    <property type="project" value="TreeGrafter"/>
</dbReference>
<evidence type="ECO:0000256" key="1">
    <source>
        <dbReference type="ARBA" id="ARBA00022729"/>
    </source>
</evidence>